<reference evidence="3 4" key="1">
    <citation type="submission" date="2019-03" db="EMBL/GenBank/DDBJ databases">
        <title>Genomic Encyclopedia of Type Strains, Phase IV (KMG-IV): sequencing the most valuable type-strain genomes for metagenomic binning, comparative biology and taxonomic classification.</title>
        <authorList>
            <person name="Goeker M."/>
        </authorList>
    </citation>
    <scope>NUCLEOTIDE SEQUENCE [LARGE SCALE GENOMIC DNA]</scope>
    <source>
        <strain evidence="3 4">DSM 2781</strain>
    </source>
</reference>
<evidence type="ECO:0000259" key="2">
    <source>
        <dbReference type="PROSITE" id="PS50943"/>
    </source>
</evidence>
<sequence>MKSLNVEKALHSLGSDLRTARIRRRISVDDLAQRAGMNRKTLMRLEKGDEGVSIGALGRVLLILGEEKRLADLLDPGKDETGLLLDQERLPSRVRSRRDPITQEQQVEDIPEDDDGYGMGF</sequence>
<dbReference type="PROSITE" id="PS50943">
    <property type="entry name" value="HTH_CROC1"/>
    <property type="match status" value="1"/>
</dbReference>
<proteinExistence type="predicted"/>
<dbReference type="AlphaFoldDB" id="A0A4R2NNC9"/>
<organism evidence="3 4">
    <name type="scientific">Rhodovulum adriaticum</name>
    <name type="common">Rhodopseudomonas adriatica</name>
    <dbReference type="NCBI Taxonomy" id="35804"/>
    <lineage>
        <taxon>Bacteria</taxon>
        <taxon>Pseudomonadati</taxon>
        <taxon>Pseudomonadota</taxon>
        <taxon>Alphaproteobacteria</taxon>
        <taxon>Rhodobacterales</taxon>
        <taxon>Paracoccaceae</taxon>
        <taxon>Rhodovulum</taxon>
    </lineage>
</organism>
<dbReference type="InterPro" id="IPR010982">
    <property type="entry name" value="Lambda_DNA-bd_dom_sf"/>
</dbReference>
<evidence type="ECO:0000256" key="1">
    <source>
        <dbReference type="SAM" id="MobiDB-lite"/>
    </source>
</evidence>
<keyword evidence="4" id="KW-1185">Reference proteome</keyword>
<evidence type="ECO:0000313" key="4">
    <source>
        <dbReference type="Proteomes" id="UP000295733"/>
    </source>
</evidence>
<evidence type="ECO:0000313" key="3">
    <source>
        <dbReference type="EMBL" id="TCP23253.1"/>
    </source>
</evidence>
<dbReference type="Proteomes" id="UP000295733">
    <property type="component" value="Unassembled WGS sequence"/>
</dbReference>
<name>A0A4R2NNC9_RHOAD</name>
<dbReference type="SUPFAM" id="SSF47413">
    <property type="entry name" value="lambda repressor-like DNA-binding domains"/>
    <property type="match status" value="1"/>
</dbReference>
<dbReference type="EMBL" id="SLXL01000004">
    <property type="protein sequence ID" value="TCP23253.1"/>
    <property type="molecule type" value="Genomic_DNA"/>
</dbReference>
<dbReference type="RefSeq" id="WP_132602417.1">
    <property type="nucleotide sequence ID" value="NZ_NRRP01000002.1"/>
</dbReference>
<comment type="caution">
    <text evidence="3">The sequence shown here is derived from an EMBL/GenBank/DDBJ whole genome shotgun (WGS) entry which is preliminary data.</text>
</comment>
<dbReference type="GO" id="GO:0003677">
    <property type="term" value="F:DNA binding"/>
    <property type="evidence" value="ECO:0007669"/>
    <property type="project" value="InterPro"/>
</dbReference>
<feature type="region of interest" description="Disordered" evidence="1">
    <location>
        <begin position="93"/>
        <end position="121"/>
    </location>
</feature>
<dbReference type="InterPro" id="IPR001387">
    <property type="entry name" value="Cro/C1-type_HTH"/>
</dbReference>
<gene>
    <name evidence="3" type="ORF">EV656_104228</name>
</gene>
<dbReference type="OrthoDB" id="8092542at2"/>
<dbReference type="Gene3D" id="1.10.260.40">
    <property type="entry name" value="lambda repressor-like DNA-binding domains"/>
    <property type="match status" value="1"/>
</dbReference>
<protein>
    <submittedName>
        <fullName evidence="3">Xre family transcriptional regulator</fullName>
    </submittedName>
</protein>
<dbReference type="CDD" id="cd00093">
    <property type="entry name" value="HTH_XRE"/>
    <property type="match status" value="1"/>
</dbReference>
<feature type="domain" description="HTH cro/C1-type" evidence="2">
    <location>
        <begin position="17"/>
        <end position="73"/>
    </location>
</feature>
<accession>A0A4R2NNC9</accession>
<dbReference type="Pfam" id="PF13560">
    <property type="entry name" value="HTH_31"/>
    <property type="match status" value="1"/>
</dbReference>
<feature type="compositionally biased region" description="Acidic residues" evidence="1">
    <location>
        <begin position="106"/>
        <end position="121"/>
    </location>
</feature>